<proteinExistence type="predicted"/>
<keyword evidence="2" id="KW-0964">Secreted</keyword>
<evidence type="ECO:0000313" key="4">
    <source>
        <dbReference type="EMBL" id="WNZ21616.1"/>
    </source>
</evidence>
<dbReference type="NCBIfam" id="NF038123">
    <property type="entry name" value="NF038123_dom"/>
    <property type="match status" value="1"/>
</dbReference>
<dbReference type="InterPro" id="IPR001343">
    <property type="entry name" value="Hemolysn_Ca-bd"/>
</dbReference>
<dbReference type="Gene3D" id="2.150.10.10">
    <property type="entry name" value="Serralysin-like metalloprotease, C-terminal"/>
    <property type="match status" value="1"/>
</dbReference>
<sequence>MTTNQVTVSIENLSPANGAFLTPLWFGFHDGRFDTYDRGRPVSPGLESLAEDGATELISQEFDLARFGTIQGTITGPNGTPGPIDPGETARFTVTLDGSAPTSRFFNYASMIIPSNDFFIANGNELAHPIFDEQGNFIGADFIVMGSSVLDAGSEINDEIPENTAFFGQQNPNTGTPENGVVQLANGFIPGGNILSDPRFANADFTTPGFQVARIRVFAENPVFPTLPPVTLSSVLTGAQEVPQPIETTSFGLSNLRLNETGTALDYNLTVYGLDFGQFLGTGPRTATTADDVTRVHIHVGDRGENGDVAIGLIDLVAPAVNNQDADDFRIIENRDGSITLSGIWEQTDNTGSPLSRFVSEIRNAEPGEDIGLYWNVHTVGNPGGEIRGQLRQGEISPGEVPGQRLIGTPNNDILFGGPGDDQIRGLGGNDRLFGEAGNDRLLGGNGNDRLFGGDGNDTLDGGRGNDVAVGGAGEDVFVLSKGPGRVTVRDFTREDRLQLRGAPNFDDLTIARQGRNTIISDGSDQLARLLGVNPGLITRDIFV</sequence>
<dbReference type="PANTHER" id="PTHR38340">
    <property type="entry name" value="S-LAYER PROTEIN"/>
    <property type="match status" value="1"/>
</dbReference>
<evidence type="ECO:0000256" key="1">
    <source>
        <dbReference type="ARBA" id="ARBA00004613"/>
    </source>
</evidence>
<dbReference type="Pfam" id="PF00353">
    <property type="entry name" value="HemolysinCabind"/>
    <property type="match status" value="2"/>
</dbReference>
<feature type="domain" description="CHRD" evidence="3">
    <location>
        <begin position="230"/>
        <end position="393"/>
    </location>
</feature>
<dbReference type="PROSITE" id="PS00330">
    <property type="entry name" value="HEMOLYSIN_CALCIUM"/>
    <property type="match status" value="2"/>
</dbReference>
<reference evidence="4" key="1">
    <citation type="submission" date="2020-05" db="EMBL/GenBank/DDBJ databases">
        <authorList>
            <person name="Zhu T."/>
            <person name="Keshari N."/>
            <person name="Lu X."/>
        </authorList>
    </citation>
    <scope>NUCLEOTIDE SEQUENCE</scope>
    <source>
        <strain evidence="4">NK1-12</strain>
    </source>
</reference>
<dbReference type="InterPro" id="IPR011049">
    <property type="entry name" value="Serralysin-like_metalloprot_C"/>
</dbReference>
<dbReference type="RefSeq" id="WP_316432876.1">
    <property type="nucleotide sequence ID" value="NZ_CP053586.1"/>
</dbReference>
<dbReference type="InterPro" id="IPR009465">
    <property type="entry name" value="Spondin_N"/>
</dbReference>
<dbReference type="InterPro" id="IPR010895">
    <property type="entry name" value="CHRD"/>
</dbReference>
<gene>
    <name evidence="4" type="ORF">HJG54_01160</name>
</gene>
<dbReference type="Pfam" id="PF07452">
    <property type="entry name" value="CHRD"/>
    <property type="match status" value="1"/>
</dbReference>
<organism evidence="4">
    <name type="scientific">Leptolyngbya sp. NK1-12</name>
    <dbReference type="NCBI Taxonomy" id="2547451"/>
    <lineage>
        <taxon>Bacteria</taxon>
        <taxon>Bacillati</taxon>
        <taxon>Cyanobacteriota</taxon>
        <taxon>Cyanophyceae</taxon>
        <taxon>Leptolyngbyales</taxon>
        <taxon>Leptolyngbyaceae</taxon>
        <taxon>Leptolyngbya group</taxon>
        <taxon>Leptolyngbya</taxon>
    </lineage>
</organism>
<evidence type="ECO:0000256" key="2">
    <source>
        <dbReference type="ARBA" id="ARBA00022525"/>
    </source>
</evidence>
<dbReference type="InterPro" id="IPR050557">
    <property type="entry name" value="RTX_toxin/Mannuronan_C5-epim"/>
</dbReference>
<dbReference type="Gene3D" id="2.60.40.2130">
    <property type="entry name" value="F-spondin domain"/>
    <property type="match status" value="1"/>
</dbReference>
<dbReference type="InterPro" id="IPR018511">
    <property type="entry name" value="Hemolysin-typ_Ca-bd_CS"/>
</dbReference>
<protein>
    <submittedName>
        <fullName evidence="4">CHRD domain-containing protein</fullName>
    </submittedName>
</protein>
<dbReference type="PANTHER" id="PTHR38340:SF1">
    <property type="entry name" value="S-LAYER PROTEIN"/>
    <property type="match status" value="1"/>
</dbReference>
<comment type="subcellular location">
    <subcellularLocation>
        <location evidence="1">Secreted</location>
    </subcellularLocation>
</comment>
<dbReference type="InterPro" id="IPR038678">
    <property type="entry name" value="Spondin_N_sf"/>
</dbReference>
<dbReference type="EMBL" id="CP053586">
    <property type="protein sequence ID" value="WNZ21616.1"/>
    <property type="molecule type" value="Genomic_DNA"/>
</dbReference>
<evidence type="ECO:0000259" key="3">
    <source>
        <dbReference type="SMART" id="SM00754"/>
    </source>
</evidence>
<dbReference type="SUPFAM" id="SSF51120">
    <property type="entry name" value="beta-Roll"/>
    <property type="match status" value="1"/>
</dbReference>
<dbReference type="GO" id="GO:0005509">
    <property type="term" value="F:calcium ion binding"/>
    <property type="evidence" value="ECO:0007669"/>
    <property type="project" value="InterPro"/>
</dbReference>
<name>A0AA97AGA7_9CYAN</name>
<dbReference type="PRINTS" id="PR00313">
    <property type="entry name" value="CABNDNGRPT"/>
</dbReference>
<dbReference type="AlphaFoldDB" id="A0AA97AGA7"/>
<accession>A0AA97AGA7</accession>
<dbReference type="SMART" id="SM00754">
    <property type="entry name" value="CHRD"/>
    <property type="match status" value="1"/>
</dbReference>
<dbReference type="GO" id="GO:0005576">
    <property type="term" value="C:extracellular region"/>
    <property type="evidence" value="ECO:0007669"/>
    <property type="project" value="UniProtKB-SubCell"/>
</dbReference>